<proteinExistence type="inferred from homology"/>
<dbReference type="InterPro" id="IPR036513">
    <property type="entry name" value="STAS_dom_sf"/>
</dbReference>
<comment type="caution">
    <text evidence="4">The sequence shown here is derived from an EMBL/GenBank/DDBJ whole genome shotgun (WGS) entry which is preliminary data.</text>
</comment>
<evidence type="ECO:0000313" key="4">
    <source>
        <dbReference type="EMBL" id="KMS68483.1"/>
    </source>
</evidence>
<evidence type="ECO:0000256" key="2">
    <source>
        <dbReference type="RuleBase" id="RU003749"/>
    </source>
</evidence>
<dbReference type="InterPro" id="IPR003658">
    <property type="entry name" value="Anti-sigma_ant"/>
</dbReference>
<evidence type="ECO:0000313" key="5">
    <source>
        <dbReference type="Proteomes" id="UP000037274"/>
    </source>
</evidence>
<dbReference type="PROSITE" id="PS50801">
    <property type="entry name" value="STAS"/>
    <property type="match status" value="1"/>
</dbReference>
<feature type="domain" description="STAS" evidence="3">
    <location>
        <begin position="25"/>
        <end position="133"/>
    </location>
</feature>
<sequence>MDRGLAAASTHQRSDGDGMCQALLSVSQRTTADGVHVVALAGEIDHTTAGTFRRALTASDGSAPHTVIDFRDVTFMDSSGINVLVAANKTARSRGGWLRLARTPTRVLDLLRIVGLDTIIPLHPTLEDALAPQTAA</sequence>
<dbReference type="SUPFAM" id="SSF52091">
    <property type="entry name" value="SpoIIaa-like"/>
    <property type="match status" value="1"/>
</dbReference>
<dbReference type="InterPro" id="IPR002645">
    <property type="entry name" value="STAS_dom"/>
</dbReference>
<gene>
    <name evidence="4" type="ORF">ACH49_27240</name>
</gene>
<protein>
    <recommendedName>
        <fullName evidence="2">Anti-sigma factor antagonist</fullName>
    </recommendedName>
</protein>
<dbReference type="EMBL" id="LFEH01000162">
    <property type="protein sequence ID" value="KMS68483.1"/>
    <property type="molecule type" value="Genomic_DNA"/>
</dbReference>
<dbReference type="CDD" id="cd07043">
    <property type="entry name" value="STAS_anti-anti-sigma_factors"/>
    <property type="match status" value="1"/>
</dbReference>
<name>A0ABR5HS79_STRLW</name>
<dbReference type="Proteomes" id="UP000037274">
    <property type="component" value="Unassembled WGS sequence"/>
</dbReference>
<dbReference type="NCBIfam" id="TIGR00377">
    <property type="entry name" value="ant_ant_sig"/>
    <property type="match status" value="1"/>
</dbReference>
<accession>A0ABR5HS79</accession>
<dbReference type="PANTHER" id="PTHR33495:SF2">
    <property type="entry name" value="ANTI-SIGMA FACTOR ANTAGONIST TM_1081-RELATED"/>
    <property type="match status" value="1"/>
</dbReference>
<reference evidence="4 5" key="1">
    <citation type="submission" date="2015-06" db="EMBL/GenBank/DDBJ databases">
        <title>Draft genome sequence of Streptomyces leeuwenhoekii C58, which produces the novel lasso peptide, chaxapeptin.</title>
        <authorList>
            <person name="Yi Y."/>
            <person name="Hai D."/>
            <person name="Jaspars M."/>
            <person name="Sheng H."/>
            <person name="Rateb M.E."/>
            <person name="Bull A."/>
            <person name="Goodfellow M."/>
            <person name="Asenjo J.A."/>
            <person name="Ebel R."/>
        </authorList>
    </citation>
    <scope>NUCLEOTIDE SEQUENCE [LARGE SCALE GENOMIC DNA]</scope>
    <source>
        <strain evidence="4 5">C58</strain>
    </source>
</reference>
<evidence type="ECO:0000259" key="3">
    <source>
        <dbReference type="PROSITE" id="PS50801"/>
    </source>
</evidence>
<keyword evidence="5" id="KW-1185">Reference proteome</keyword>
<dbReference type="Pfam" id="PF01740">
    <property type="entry name" value="STAS"/>
    <property type="match status" value="1"/>
</dbReference>
<dbReference type="PANTHER" id="PTHR33495">
    <property type="entry name" value="ANTI-SIGMA FACTOR ANTAGONIST TM_1081-RELATED-RELATED"/>
    <property type="match status" value="1"/>
</dbReference>
<evidence type="ECO:0000256" key="1">
    <source>
        <dbReference type="ARBA" id="ARBA00009013"/>
    </source>
</evidence>
<organism evidence="4 5">
    <name type="scientific">Streptomyces leeuwenhoekii</name>
    <dbReference type="NCBI Taxonomy" id="1437453"/>
    <lineage>
        <taxon>Bacteria</taxon>
        <taxon>Bacillati</taxon>
        <taxon>Actinomycetota</taxon>
        <taxon>Actinomycetes</taxon>
        <taxon>Kitasatosporales</taxon>
        <taxon>Streptomycetaceae</taxon>
        <taxon>Streptomyces</taxon>
    </lineage>
</organism>
<dbReference type="Gene3D" id="3.30.750.24">
    <property type="entry name" value="STAS domain"/>
    <property type="match status" value="1"/>
</dbReference>
<comment type="similarity">
    <text evidence="1 2">Belongs to the anti-sigma-factor antagonist family.</text>
</comment>